<reference evidence="1" key="1">
    <citation type="journal article" date="2014" name="Int. J. Syst. Evol. Microbiol.">
        <title>Complete genome sequence of Corynebacterium casei LMG S-19264T (=DSM 44701T), isolated from a smear-ripened cheese.</title>
        <authorList>
            <consortium name="US DOE Joint Genome Institute (JGI-PGF)"/>
            <person name="Walter F."/>
            <person name="Albersmeier A."/>
            <person name="Kalinowski J."/>
            <person name="Ruckert C."/>
        </authorList>
    </citation>
    <scope>NUCLEOTIDE SEQUENCE</scope>
    <source>
        <strain evidence="1">CGMCC 1.12785</strain>
    </source>
</reference>
<gene>
    <name evidence="1" type="ORF">GCM10011333_00750</name>
</gene>
<reference evidence="1" key="2">
    <citation type="submission" date="2020-09" db="EMBL/GenBank/DDBJ databases">
        <authorList>
            <person name="Sun Q."/>
            <person name="Zhou Y."/>
        </authorList>
    </citation>
    <scope>NUCLEOTIDE SEQUENCE</scope>
    <source>
        <strain evidence="1">CGMCC 1.12785</strain>
    </source>
</reference>
<dbReference type="AlphaFoldDB" id="A0A8J2XJI7"/>
<dbReference type="Proteomes" id="UP000616114">
    <property type="component" value="Unassembled WGS sequence"/>
</dbReference>
<organism evidence="1 2">
    <name type="scientific">Sediminivirga luteola</name>
    <dbReference type="NCBI Taxonomy" id="1774748"/>
    <lineage>
        <taxon>Bacteria</taxon>
        <taxon>Bacillati</taxon>
        <taxon>Actinomycetota</taxon>
        <taxon>Actinomycetes</taxon>
        <taxon>Micrococcales</taxon>
        <taxon>Brevibacteriaceae</taxon>
        <taxon>Sediminivirga</taxon>
    </lineage>
</organism>
<accession>A0A8J2XJI7</accession>
<dbReference type="EMBL" id="BMFY01000001">
    <property type="protein sequence ID" value="GGA02076.1"/>
    <property type="molecule type" value="Genomic_DNA"/>
</dbReference>
<dbReference type="RefSeq" id="WP_188548943.1">
    <property type="nucleotide sequence ID" value="NZ_BMFY01000001.1"/>
</dbReference>
<sequence>MFNSFTRQRIAILPDGRRILDSALGCCVARAARGIYAVFQLCEADEHRMFHSFIDDERWLQTVAAGRRPDASVQDKAKAQLAWHRARLVLRRPPAGAVVSHVSAAVLHGLPIISAVPELLEYSGPISRRTAHIRMHRPPREAAEVSSVLGRPVTSPWATVRDLAADAGLAAAITAADHLLRGRSIITPDHSPAVVEVYSQPVSERLRAAHAQASRCRSSAAAKRYVKVLRLARGLSESPAESLAIAVLDVLGLTGAYRQQVRLLNREGQEIARVDFLIGRIVVEVDGWSKYPAEDRAAALHAFRAEKRREDAIRALGYTVVRLEWADLIDPARTAAKLRAAGVRV</sequence>
<protein>
    <recommendedName>
        <fullName evidence="3">DUF559 domain-containing protein</fullName>
    </recommendedName>
</protein>
<evidence type="ECO:0000313" key="2">
    <source>
        <dbReference type="Proteomes" id="UP000616114"/>
    </source>
</evidence>
<evidence type="ECO:0000313" key="1">
    <source>
        <dbReference type="EMBL" id="GGA02076.1"/>
    </source>
</evidence>
<proteinExistence type="predicted"/>
<name>A0A8J2XJI7_9MICO</name>
<keyword evidence="2" id="KW-1185">Reference proteome</keyword>
<comment type="caution">
    <text evidence="1">The sequence shown here is derived from an EMBL/GenBank/DDBJ whole genome shotgun (WGS) entry which is preliminary data.</text>
</comment>
<evidence type="ECO:0008006" key="3">
    <source>
        <dbReference type="Google" id="ProtNLM"/>
    </source>
</evidence>